<dbReference type="PANTHER" id="PTHR39337">
    <property type="entry name" value="BLR5642 PROTEIN"/>
    <property type="match status" value="1"/>
</dbReference>
<proteinExistence type="predicted"/>
<dbReference type="Proteomes" id="UP000001369">
    <property type="component" value="Chromosome"/>
</dbReference>
<evidence type="ECO:0008006" key="3">
    <source>
        <dbReference type="Google" id="ProtNLM"/>
    </source>
</evidence>
<dbReference type="RefSeq" id="WP_012675093.1">
    <property type="nucleotide sequence ID" value="NC_012438.1"/>
</dbReference>
<dbReference type="EMBL" id="CP001229">
    <property type="protein sequence ID" value="ACN99785.1"/>
    <property type="molecule type" value="Genomic_DNA"/>
</dbReference>
<dbReference type="InterPro" id="IPR007438">
    <property type="entry name" value="DUF488"/>
</dbReference>
<dbReference type="OrthoDB" id="9789109at2"/>
<protein>
    <recommendedName>
        <fullName evidence="3">DUF488 domain-containing protein</fullName>
    </recommendedName>
</protein>
<accession>C1DVS8</accession>
<dbReference type="PANTHER" id="PTHR39337:SF1">
    <property type="entry name" value="BLR5642 PROTEIN"/>
    <property type="match status" value="1"/>
</dbReference>
<reference evidence="1 2" key="1">
    <citation type="journal article" date="2009" name="J. Bacteriol.">
        <title>Complete and draft genome sequences of six members of the Aquificales.</title>
        <authorList>
            <person name="Reysenbach A.L."/>
            <person name="Hamamura N."/>
            <person name="Podar M."/>
            <person name="Griffiths E."/>
            <person name="Ferreira S."/>
            <person name="Hochstein R."/>
            <person name="Heidelberg J."/>
            <person name="Johnson J."/>
            <person name="Mead D."/>
            <person name="Pohorille A."/>
            <person name="Sarmiento M."/>
            <person name="Schweighofer K."/>
            <person name="Seshadri R."/>
            <person name="Voytek M.A."/>
        </authorList>
    </citation>
    <scope>NUCLEOTIDE SEQUENCE [LARGE SCALE GENOMIC DNA]</scope>
    <source>
        <strain evidence="2">Az-Fu1 / DSM 15241 / OCM 825</strain>
    </source>
</reference>
<keyword evidence="2" id="KW-1185">Reference proteome</keyword>
<dbReference type="KEGG" id="saf:SULAZ_1245"/>
<evidence type="ECO:0000313" key="1">
    <source>
        <dbReference type="EMBL" id="ACN99785.1"/>
    </source>
</evidence>
<name>C1DVS8_SULAA</name>
<evidence type="ECO:0000313" key="2">
    <source>
        <dbReference type="Proteomes" id="UP000001369"/>
    </source>
</evidence>
<sequence>MVYDINVLIDVRSVPFSKYANQFNSDNLKLFLKERGIYYIYMGKNLGARWFQKNLLFEDGKVNFEKVKKTKEFQEGILRIQNGVDKGYTIALMCSEEEALNCHRFVLISPVLAERGYQVYHIYPEYLLSQNDLISRMINMYKHKLMQKSLFKTAEDLENDKDIVKKAFILRNKDIAYNAYTKVGDEE</sequence>
<dbReference type="AlphaFoldDB" id="C1DVS8"/>
<gene>
    <name evidence="1" type="ordered locus">SULAZ_1245</name>
</gene>
<organism evidence="1 2">
    <name type="scientific">Sulfurihydrogenibium azorense (strain DSM 15241 / OCM 825 / Az-Fu1)</name>
    <dbReference type="NCBI Taxonomy" id="204536"/>
    <lineage>
        <taxon>Bacteria</taxon>
        <taxon>Pseudomonadati</taxon>
        <taxon>Aquificota</taxon>
        <taxon>Aquificia</taxon>
        <taxon>Aquificales</taxon>
        <taxon>Hydrogenothermaceae</taxon>
        <taxon>Sulfurihydrogenibium</taxon>
    </lineage>
</organism>
<dbReference type="Pfam" id="PF04343">
    <property type="entry name" value="DUF488"/>
    <property type="match status" value="1"/>
</dbReference>
<dbReference type="HOGENOM" id="CLU_077467_1_0_0"/>
<dbReference type="eggNOG" id="COG5483">
    <property type="taxonomic scope" value="Bacteria"/>
</dbReference>